<dbReference type="SUPFAM" id="SSF56784">
    <property type="entry name" value="HAD-like"/>
    <property type="match status" value="1"/>
</dbReference>
<dbReference type="EC" id="3.1.3.-" evidence="2"/>
<dbReference type="RefSeq" id="WP_380775953.1">
    <property type="nucleotide sequence ID" value="NZ_JBHUEO010000113.1"/>
</dbReference>
<dbReference type="PANTHER" id="PTHR43316">
    <property type="entry name" value="HYDROLASE, HALOACID DELAHOGENASE-RELATED"/>
    <property type="match status" value="1"/>
</dbReference>
<dbReference type="EMBL" id="JBHUEO010000113">
    <property type="protein sequence ID" value="MFD1708569.1"/>
    <property type="molecule type" value="Genomic_DNA"/>
</dbReference>
<organism evidence="2 3">
    <name type="scientific">Siminovitchia sediminis</name>
    <dbReference type="NCBI Taxonomy" id="1274353"/>
    <lineage>
        <taxon>Bacteria</taxon>
        <taxon>Bacillati</taxon>
        <taxon>Bacillota</taxon>
        <taxon>Bacilli</taxon>
        <taxon>Bacillales</taxon>
        <taxon>Bacillaceae</taxon>
        <taxon>Siminovitchia</taxon>
    </lineage>
</organism>
<accession>A0ABW4KKA7</accession>
<evidence type="ECO:0000313" key="2">
    <source>
        <dbReference type="EMBL" id="MFD1708569.1"/>
    </source>
</evidence>
<proteinExistence type="predicted"/>
<evidence type="ECO:0000256" key="1">
    <source>
        <dbReference type="ARBA" id="ARBA00022801"/>
    </source>
</evidence>
<dbReference type="GO" id="GO:0016787">
    <property type="term" value="F:hydrolase activity"/>
    <property type="evidence" value="ECO:0007669"/>
    <property type="project" value="UniProtKB-KW"/>
</dbReference>
<dbReference type="InterPro" id="IPR051540">
    <property type="entry name" value="S-2-haloacid_dehalogenase"/>
</dbReference>
<dbReference type="SFLD" id="SFLDG01129">
    <property type="entry name" value="C1.5:_HAD__Beta-PGM__Phosphata"/>
    <property type="match status" value="1"/>
</dbReference>
<sequence>MNKKNCCQKAIFFDLFETLVSPPSKEDIEEWLKNRGANIQGEPSKWLKSGFSFALVADELDINLTILRDELLVNDFDNIEEMFNFSERIAQTSKKLSKYTKDFTKDFIKFIIKNTRLYEGVHELLKTLYNRGYAVFILSNLISPYKEILSLHSCLSHWIKAEYFSCRMGVKKPDLKFFQTAIVKSGVSPDQTWMVGDNWKSDIMGGFQANLNLIYVDRQVDPFISYLVRYGLTGLLQIYDGRVEIKREYRPLLEERLCVPLKVIEENMLKSIYLDNNNYIKLHCMQRINYASNITETLNFFDY</sequence>
<dbReference type="Gene3D" id="1.10.150.520">
    <property type="match status" value="1"/>
</dbReference>
<evidence type="ECO:0000313" key="3">
    <source>
        <dbReference type="Proteomes" id="UP001597301"/>
    </source>
</evidence>
<reference evidence="3" key="1">
    <citation type="journal article" date="2019" name="Int. J. Syst. Evol. Microbiol.">
        <title>The Global Catalogue of Microorganisms (GCM) 10K type strain sequencing project: providing services to taxonomists for standard genome sequencing and annotation.</title>
        <authorList>
            <consortium name="The Broad Institute Genomics Platform"/>
            <consortium name="The Broad Institute Genome Sequencing Center for Infectious Disease"/>
            <person name="Wu L."/>
            <person name="Ma J."/>
        </authorList>
    </citation>
    <scope>NUCLEOTIDE SEQUENCE [LARGE SCALE GENOMIC DNA]</scope>
    <source>
        <strain evidence="3">CGMCC 1.12295</strain>
    </source>
</reference>
<dbReference type="InterPro" id="IPR023214">
    <property type="entry name" value="HAD_sf"/>
</dbReference>
<comment type="caution">
    <text evidence="2">The sequence shown here is derived from an EMBL/GenBank/DDBJ whole genome shotgun (WGS) entry which is preliminary data.</text>
</comment>
<dbReference type="PANTHER" id="PTHR43316:SF3">
    <property type="entry name" value="HALOACID DEHALOGENASE, TYPE II (AFU_ORTHOLOGUE AFUA_2G07750)-RELATED"/>
    <property type="match status" value="1"/>
</dbReference>
<name>A0ABW4KKA7_9BACI</name>
<keyword evidence="3" id="KW-1185">Reference proteome</keyword>
<protein>
    <submittedName>
        <fullName evidence="2">HAD family hydrolase</fullName>
        <ecNumber evidence="2">3.1.3.-</ecNumber>
    </submittedName>
</protein>
<gene>
    <name evidence="2" type="ORF">ACFSCZ_18000</name>
</gene>
<dbReference type="SFLD" id="SFLDS00003">
    <property type="entry name" value="Haloacid_Dehalogenase"/>
    <property type="match status" value="1"/>
</dbReference>
<dbReference type="InterPro" id="IPR036412">
    <property type="entry name" value="HAD-like_sf"/>
</dbReference>
<dbReference type="Pfam" id="PF13419">
    <property type="entry name" value="HAD_2"/>
    <property type="match status" value="1"/>
</dbReference>
<keyword evidence="1 2" id="KW-0378">Hydrolase</keyword>
<dbReference type="Proteomes" id="UP001597301">
    <property type="component" value="Unassembled WGS sequence"/>
</dbReference>
<dbReference type="InterPro" id="IPR041492">
    <property type="entry name" value="HAD_2"/>
</dbReference>
<dbReference type="Gene3D" id="3.40.50.1000">
    <property type="entry name" value="HAD superfamily/HAD-like"/>
    <property type="match status" value="1"/>
</dbReference>